<dbReference type="EMBL" id="CP147247">
    <property type="protein sequence ID" value="WYJ91669.1"/>
    <property type="molecule type" value="Genomic_DNA"/>
</dbReference>
<evidence type="ECO:0000313" key="3">
    <source>
        <dbReference type="Proteomes" id="UP000195141"/>
    </source>
</evidence>
<dbReference type="OrthoDB" id="2606712at2"/>
<organism evidence="1">
    <name type="scientific">Candidatus Enterococcus clewellii</name>
    <dbReference type="NCBI Taxonomy" id="1834193"/>
    <lineage>
        <taxon>Bacteria</taxon>
        <taxon>Bacillati</taxon>
        <taxon>Bacillota</taxon>
        <taxon>Bacilli</taxon>
        <taxon>Lactobacillales</taxon>
        <taxon>Enterococcaceae</taxon>
        <taxon>Enterococcus</taxon>
    </lineage>
</organism>
<accession>A0A242K2E1</accession>
<evidence type="ECO:0000313" key="2">
    <source>
        <dbReference type="EMBL" id="WYJ91669.1"/>
    </source>
</evidence>
<reference evidence="2" key="3">
    <citation type="submission" date="2024-03" db="EMBL/GenBank/DDBJ databases">
        <title>The Genome Sequence of Enterococcus sp. DIV0242b.</title>
        <authorList>
            <consortium name="The Broad Institute Genomics Platform"/>
            <consortium name="The Broad Institute Microbial Omics Core"/>
            <consortium name="The Broad Institute Genomic Center for Infectious Diseases"/>
            <person name="Earl A."/>
            <person name="Manson A."/>
            <person name="Gilmore M."/>
            <person name="Schwartman J."/>
            <person name="Shea T."/>
            <person name="Abouelleil A."/>
            <person name="Cao P."/>
            <person name="Chapman S."/>
            <person name="Cusick C."/>
            <person name="Young S."/>
            <person name="Neafsey D."/>
            <person name="Nusbaum C."/>
            <person name="Birren B."/>
        </authorList>
    </citation>
    <scope>NUCLEOTIDE SEQUENCE</scope>
    <source>
        <strain evidence="2">9E7_DIV0242</strain>
    </source>
</reference>
<evidence type="ECO:0000313" key="1">
    <source>
        <dbReference type="EMBL" id="OTP11632.1"/>
    </source>
</evidence>
<reference evidence="1" key="1">
    <citation type="submission" date="2017-05" db="EMBL/GenBank/DDBJ databases">
        <title>The Genome Sequence of Enterococcus sp. 9E7_DIV0242.</title>
        <authorList>
            <consortium name="The Broad Institute Genomics Platform"/>
            <consortium name="The Broad Institute Genomic Center for Infectious Diseases"/>
            <person name="Earl A."/>
            <person name="Manson A."/>
            <person name="Schwartman J."/>
            <person name="Gilmore M."/>
            <person name="Abouelleil A."/>
            <person name="Cao P."/>
            <person name="Chapman S."/>
            <person name="Cusick C."/>
            <person name="Shea T."/>
            <person name="Young S."/>
            <person name="Neafsey D."/>
            <person name="Nusbaum C."/>
            <person name="Birren B."/>
        </authorList>
    </citation>
    <scope>NUCLEOTIDE SEQUENCE [LARGE SCALE GENOMIC DNA]</scope>
    <source>
        <strain evidence="1">9E7_DIV0242</strain>
    </source>
</reference>
<name>A0A242K2E1_9ENTE</name>
<dbReference type="RefSeq" id="WP_086350711.1">
    <property type="nucleotide sequence ID" value="NZ_CP147247.1"/>
</dbReference>
<dbReference type="AlphaFoldDB" id="A0A242K2E1"/>
<protein>
    <submittedName>
        <fullName evidence="1">Uncharacterized protein</fullName>
    </submittedName>
</protein>
<dbReference type="Proteomes" id="UP000195141">
    <property type="component" value="Chromosome"/>
</dbReference>
<proteinExistence type="predicted"/>
<dbReference type="EMBL" id="NGMM01000007">
    <property type="protein sequence ID" value="OTP11632.1"/>
    <property type="molecule type" value="Genomic_DNA"/>
</dbReference>
<gene>
    <name evidence="2" type="ORF">A5888_003437</name>
    <name evidence="1" type="ORF">A5888_003731</name>
</gene>
<sequence length="106" mass="11765">MNIISLSETEPSPYEIAMSNGLTAVLITTFGLSATSLAQTETQKQLTVFVLEKDQSCVGRGTVGFDLSELSVEHNSNPTLTLYLDTNKRWARSNFFDNKLKFSKNL</sequence>
<keyword evidence="3" id="KW-1185">Reference proteome</keyword>
<reference evidence="2" key="2">
    <citation type="submission" date="2017-05" db="EMBL/GenBank/DDBJ databases">
        <authorList>
            <consortium name="The Broad Institute Genomics Platform"/>
            <consortium name="The Broad Institute Genomic Center for Infectious Diseases"/>
            <person name="Earl A."/>
            <person name="Manson A."/>
            <person name="Schwartman J."/>
            <person name="Gilmore M."/>
            <person name="Abouelleil A."/>
            <person name="Cao P."/>
            <person name="Chapman S."/>
            <person name="Cusick C."/>
            <person name="Shea T."/>
            <person name="Young S."/>
            <person name="Neafsey D."/>
            <person name="Nusbaum C."/>
            <person name="Birren B."/>
        </authorList>
    </citation>
    <scope>NUCLEOTIDE SEQUENCE</scope>
    <source>
        <strain evidence="2">9E7_DIV0242</strain>
    </source>
</reference>